<gene>
    <name evidence="3" type="ORF">NIES37_39970</name>
</gene>
<comment type="similarity">
    <text evidence="1">Belongs to the thiolase-like superfamily. Beta-ketoacyl-ACP synthases family.</text>
</comment>
<dbReference type="InterPro" id="IPR014030">
    <property type="entry name" value="Ketoacyl_synth_N"/>
</dbReference>
<dbReference type="Pfam" id="PF00109">
    <property type="entry name" value="ketoacyl-synt"/>
    <property type="match status" value="1"/>
</dbReference>
<dbReference type="EMBL" id="AP018248">
    <property type="protein sequence ID" value="BAZ00014.1"/>
    <property type="molecule type" value="Genomic_DNA"/>
</dbReference>
<dbReference type="Proteomes" id="UP000218785">
    <property type="component" value="Chromosome"/>
</dbReference>
<dbReference type="SUPFAM" id="SSF52151">
    <property type="entry name" value="FabD/lysophospholipase-like"/>
    <property type="match status" value="1"/>
</dbReference>
<dbReference type="PANTHER" id="PTHR43074">
    <property type="entry name" value="OMEGA-3 POLYUNSATURATED FATTY ACID SYNTHASE PFAB-RELATED"/>
    <property type="match status" value="1"/>
</dbReference>
<dbReference type="Gene3D" id="3.40.366.10">
    <property type="entry name" value="Malonyl-Coenzyme A Acyl Carrier Protein, domain 2"/>
    <property type="match status" value="2"/>
</dbReference>
<reference evidence="3 4" key="1">
    <citation type="submission" date="2017-06" db="EMBL/GenBank/DDBJ databases">
        <title>Genome sequencing of cyanobaciteial culture collection at National Institute for Environmental Studies (NIES).</title>
        <authorList>
            <person name="Hirose Y."/>
            <person name="Shimura Y."/>
            <person name="Fujisawa T."/>
            <person name="Nakamura Y."/>
            <person name="Kawachi M."/>
        </authorList>
    </citation>
    <scope>NUCLEOTIDE SEQUENCE [LARGE SCALE GENOMIC DNA]</scope>
    <source>
        <strain evidence="3 4">NIES-37</strain>
    </source>
</reference>
<feature type="domain" description="Ketosynthase family 3 (KS3)" evidence="2">
    <location>
        <begin position="8"/>
        <end position="460"/>
    </location>
</feature>
<sequence>MFEQEIQSGKIAIVGMDAFFGECQDLDAFERSIYDGKQHFIPLPSQRWYGIDEKADLLKEYGLPDGKAPVGGYIQDFAIDTLAYKIPPNEVEQLNPQQLLLLTVADGALKDAGIQEGANVAVVIAAEADLSVHQLQQRWNLSWQIKDGLNAAEIALPADKIAQLETIVKDSVHHQVEIGEYLSYIANIMASRISSLWNFTGPSFTMTAVETSAFKALEVAQMLLINEEVDAVVVGAVDLAGGIENVLLRSQWGTVNTGANTLSYDQNANGWTVGEGAGAVVLKRYDTAKQNGDRIYAVIDAVSIGQAASTAVDADTINQVCQSAFQIAGIQPSEVNYVEVVASGFPEEDEAEIAGMLQAYPSVGDGLHCAIGSVKANIGHTYVASGIASLIKTALCLYHNYIPATPNWSGVKTPQVWQGSPFFVATESRPWFLHKDSTHRIAAINGIGCDGTCAHVILSDEPDQVNHNNRYLQQRPFYLFPVAADDRSALFNLLDTLQQEIEKSESLSHTASQNFVKFQQHQTAKYTLAITGRNKKELLKEIASAHKGINTAFDKGSDWQTPIGSYFTSKPLGKEGEVAYVYPAAVNSYVGIGRTLFRLFPDLQAEPFVKSLYKRVSDVEKLVFPRSLHKLSTRELETLEKKLLDDSLAMFEAEMFFTRLITTVIRDRFQVKPKYVFGYSLGETSMMVSQGVWSDFFAGSNSFNSSALFGDRLSGPKNAVREYWGLPPATDASDNNFWANYVLMTTPDKVRECLKNESRVYLTQINTPEEVLIAGEPAACQRVIKALGCNAFPAPFDHVIHCEAMRSEYAELVKLNTLPTQDIPGITFYSAAGYKPISLNNEVVAHSIATGLSQQLDFPRLVNRVYADGVKIFVEAGAGGVCSRWVSKILEGKEHITVSLNRRGMDDHTTIVKALAKLLSHQVELDISSLYDLTQETGNKNKLTQRNITLGGKSITAAILSEENRQIFQNIASKTPSNNAAVDYQRVNPVFNSLNTPVVIATNNQPVDDIFLPTNQPAEIAEKNIMEHGLVSTEQLQSFEITTTLEKPTQPSFTPSNITRKPGQTIRMLDLNKTQYQKLNANNANLTKSHTAFLKSRQDFSQQMSEIIQLQLACAQNLLKEES</sequence>
<dbReference type="AlphaFoldDB" id="A0A1Z4N2R5"/>
<dbReference type="KEGG" id="ttq:NIES37_39970"/>
<dbReference type="InterPro" id="IPR020841">
    <property type="entry name" value="PKS_Beta-ketoAc_synthase_dom"/>
</dbReference>
<dbReference type="InterPro" id="IPR014043">
    <property type="entry name" value="Acyl_transferase_dom"/>
</dbReference>
<dbReference type="CDD" id="cd00833">
    <property type="entry name" value="PKS"/>
    <property type="match status" value="1"/>
</dbReference>
<evidence type="ECO:0000259" key="2">
    <source>
        <dbReference type="PROSITE" id="PS52004"/>
    </source>
</evidence>
<dbReference type="SMART" id="SM00825">
    <property type="entry name" value="PKS_KS"/>
    <property type="match status" value="1"/>
</dbReference>
<dbReference type="Pfam" id="PF02801">
    <property type="entry name" value="Ketoacyl-synt_C"/>
    <property type="match status" value="1"/>
</dbReference>
<dbReference type="InterPro" id="IPR001227">
    <property type="entry name" value="Ac_transferase_dom_sf"/>
</dbReference>
<dbReference type="GO" id="GO:0016746">
    <property type="term" value="F:acyltransferase activity"/>
    <property type="evidence" value="ECO:0007669"/>
    <property type="project" value="InterPro"/>
</dbReference>
<dbReference type="InterPro" id="IPR052568">
    <property type="entry name" value="PKS-FAS_Synthase"/>
</dbReference>
<dbReference type="InterPro" id="IPR016035">
    <property type="entry name" value="Acyl_Trfase/lysoPLipase"/>
</dbReference>
<evidence type="ECO:0000256" key="1">
    <source>
        <dbReference type="RuleBase" id="RU003694"/>
    </source>
</evidence>
<dbReference type="SUPFAM" id="SSF53901">
    <property type="entry name" value="Thiolase-like"/>
    <property type="match status" value="1"/>
</dbReference>
<dbReference type="InterPro" id="IPR014031">
    <property type="entry name" value="Ketoacyl_synth_C"/>
</dbReference>
<dbReference type="Gene3D" id="3.40.47.10">
    <property type="match status" value="1"/>
</dbReference>
<protein>
    <submittedName>
        <fullName evidence="3">Beta-ketoacyl synthase</fullName>
    </submittedName>
</protein>
<dbReference type="RefSeq" id="WP_096578578.1">
    <property type="nucleotide sequence ID" value="NZ_CAWNJS010000001.1"/>
</dbReference>
<dbReference type="PANTHER" id="PTHR43074:SF1">
    <property type="entry name" value="BETA-KETOACYL SYNTHASE FAMILY PROTEIN-RELATED"/>
    <property type="match status" value="1"/>
</dbReference>
<dbReference type="NCBIfam" id="TIGR02816">
    <property type="entry name" value="pfaB_fam"/>
    <property type="match status" value="1"/>
</dbReference>
<dbReference type="SMART" id="SM00827">
    <property type="entry name" value="PKS_AT"/>
    <property type="match status" value="1"/>
</dbReference>
<accession>A0A1Z4N2R5</accession>
<proteinExistence type="inferred from homology"/>
<organism evidence="3 4">
    <name type="scientific">Tolypothrix tenuis PCC 7101</name>
    <dbReference type="NCBI Taxonomy" id="231146"/>
    <lineage>
        <taxon>Bacteria</taxon>
        <taxon>Bacillati</taxon>
        <taxon>Cyanobacteriota</taxon>
        <taxon>Cyanophyceae</taxon>
        <taxon>Nostocales</taxon>
        <taxon>Tolypothrichaceae</taxon>
        <taxon>Tolypothrix</taxon>
    </lineage>
</organism>
<dbReference type="PROSITE" id="PS52004">
    <property type="entry name" value="KS3_2"/>
    <property type="match status" value="1"/>
</dbReference>
<name>A0A1Z4N2R5_9CYAN</name>
<dbReference type="InterPro" id="IPR014181">
    <property type="entry name" value="Omega3_polyunsat_FA_synth-like"/>
</dbReference>
<dbReference type="InterPro" id="IPR016039">
    <property type="entry name" value="Thiolase-like"/>
</dbReference>
<keyword evidence="4" id="KW-1185">Reference proteome</keyword>
<keyword evidence="1" id="KW-0808">Transferase</keyword>
<dbReference type="Gene3D" id="3.30.70.3290">
    <property type="match status" value="1"/>
</dbReference>
<evidence type="ECO:0000313" key="4">
    <source>
        <dbReference type="Proteomes" id="UP000218785"/>
    </source>
</evidence>
<evidence type="ECO:0000313" key="3">
    <source>
        <dbReference type="EMBL" id="BAZ00014.1"/>
    </source>
</evidence>